<dbReference type="Gene3D" id="2.130.10.120">
    <property type="entry name" value="Prolyl oligopeptidase, N-terminal domain"/>
    <property type="match status" value="1"/>
</dbReference>
<dbReference type="InterPro" id="IPR051167">
    <property type="entry name" value="Prolyl_oligopep/macrocyclase"/>
</dbReference>
<dbReference type="GO" id="GO:0070012">
    <property type="term" value="F:oligopeptidase activity"/>
    <property type="evidence" value="ECO:0007669"/>
    <property type="project" value="TreeGrafter"/>
</dbReference>
<evidence type="ECO:0000256" key="4">
    <source>
        <dbReference type="SAM" id="SignalP"/>
    </source>
</evidence>
<keyword evidence="1" id="KW-0645">Protease</keyword>
<dbReference type="AlphaFoldDB" id="A0A941CWU8"/>
<feature type="domain" description="Peptidase S9 prolyl oligopeptidase catalytic" evidence="5">
    <location>
        <begin position="485"/>
        <end position="686"/>
    </location>
</feature>
<dbReference type="InterPro" id="IPR023302">
    <property type="entry name" value="Pept_S9A_N"/>
</dbReference>
<sequence length="688" mass="75703">MKVFLTALTGALLLAPMAHAQAPADPFTWLEEVDGPKALTWVEGQNAKSAKRLETDPRYGTFLAQARAIFTAKDRIPWPTFRTGGVDNLWQDDAHTHGVWRHATLASYRSADPAWETLLDLDVLSKAEGKNWIWKGATCLKPAETLCLVELSDGGGDAVEVREFDTAKKAFVEHGFRFSQGKQNLDWIDGDTLLVSRIWTPGDETPSGYAYIVRTVTRDGVAREIYRGQQSDVGVTPIVLRGAGGKAYGLMARRGLTFFENEFVLLEGGKTLPISLPKKAEYQAYVDGQAIFQLKETWGGFGAGALIAYDLKALKAGSAKPVLVFQPGPRQAITEVDATHGRLVVNLLDEVKGAVDTYDRKDGKWTPTRLALPQDATFTVRSTSGDDDKVFVAAEGFLDPTSLWLADAETGKAAPVKALPARFNAATHEVKQYWATSSDGAKIPYFVVLPKGAKLDGSLPTIMYGYGGFEVAKPPIYLPEMGKIWLERGGAYVIANIRGGGEFGPAWHDSVLREKRQLSFDDFAAVAQDLAARKITSARRLGIYGRSNGGVLTTVSMTQRPELWNAIVVESPLIDMLRYHKLSAGASWIGEYGDPDAPADRAFIAKYSAYQNLKAGVKYPEPYITTNTRDDRVHPGHARKFAARLEAMGIPYLYYEQTFGGHANDADPELNARRWARHYVYLAQKLMD</sequence>
<evidence type="ECO:0000256" key="1">
    <source>
        <dbReference type="ARBA" id="ARBA00022670"/>
    </source>
</evidence>
<dbReference type="EMBL" id="JAGSGD010000001">
    <property type="protein sequence ID" value="MBR7618141.1"/>
    <property type="molecule type" value="Genomic_DNA"/>
</dbReference>
<dbReference type="GO" id="GO:0006508">
    <property type="term" value="P:proteolysis"/>
    <property type="evidence" value="ECO:0007669"/>
    <property type="project" value="UniProtKB-KW"/>
</dbReference>
<dbReference type="SUPFAM" id="SSF50993">
    <property type="entry name" value="Peptidase/esterase 'gauge' domain"/>
    <property type="match status" value="1"/>
</dbReference>
<dbReference type="InterPro" id="IPR001375">
    <property type="entry name" value="Peptidase_S9_cat"/>
</dbReference>
<feature type="signal peptide" evidence="4">
    <location>
        <begin position="1"/>
        <end position="20"/>
    </location>
</feature>
<accession>A0A941CWU8</accession>
<evidence type="ECO:0000259" key="6">
    <source>
        <dbReference type="Pfam" id="PF02897"/>
    </source>
</evidence>
<dbReference type="Gene3D" id="3.40.50.1820">
    <property type="entry name" value="alpha/beta hydrolase"/>
    <property type="match status" value="1"/>
</dbReference>
<dbReference type="SUPFAM" id="SSF53474">
    <property type="entry name" value="alpha/beta-Hydrolases"/>
    <property type="match status" value="1"/>
</dbReference>
<dbReference type="Proteomes" id="UP000622580">
    <property type="component" value="Unassembled WGS sequence"/>
</dbReference>
<evidence type="ECO:0000313" key="8">
    <source>
        <dbReference type="Proteomes" id="UP000622580"/>
    </source>
</evidence>
<reference evidence="7" key="1">
    <citation type="submission" date="2021-04" db="EMBL/GenBank/DDBJ databases">
        <title>Draft genome assembly of strain Phenylobacterium sp. 20VBR1 using MiniION and Illumina platforms.</title>
        <authorList>
            <person name="Thomas F.A."/>
            <person name="Krishnan K.P."/>
            <person name="Sinha R.K."/>
        </authorList>
    </citation>
    <scope>NUCLEOTIDE SEQUENCE</scope>
    <source>
        <strain evidence="7">20VBR1</strain>
    </source>
</reference>
<dbReference type="Pfam" id="PF02897">
    <property type="entry name" value="Peptidase_S9_N"/>
    <property type="match status" value="1"/>
</dbReference>
<dbReference type="PRINTS" id="PR00862">
    <property type="entry name" value="PROLIGOPTASE"/>
</dbReference>
<dbReference type="PANTHER" id="PTHR42881:SF13">
    <property type="entry name" value="PROLYL ENDOPEPTIDASE"/>
    <property type="match status" value="1"/>
</dbReference>
<evidence type="ECO:0000313" key="7">
    <source>
        <dbReference type="EMBL" id="MBR7618141.1"/>
    </source>
</evidence>
<dbReference type="GO" id="GO:0004252">
    <property type="term" value="F:serine-type endopeptidase activity"/>
    <property type="evidence" value="ECO:0007669"/>
    <property type="project" value="InterPro"/>
</dbReference>
<dbReference type="InterPro" id="IPR029058">
    <property type="entry name" value="AB_hydrolase_fold"/>
</dbReference>
<keyword evidence="2" id="KW-0378">Hydrolase</keyword>
<dbReference type="GO" id="GO:0005829">
    <property type="term" value="C:cytosol"/>
    <property type="evidence" value="ECO:0007669"/>
    <property type="project" value="TreeGrafter"/>
</dbReference>
<organism evidence="7 8">
    <name type="scientific">Phenylobacterium glaciei</name>
    <dbReference type="NCBI Taxonomy" id="2803784"/>
    <lineage>
        <taxon>Bacteria</taxon>
        <taxon>Pseudomonadati</taxon>
        <taxon>Pseudomonadota</taxon>
        <taxon>Alphaproteobacteria</taxon>
        <taxon>Caulobacterales</taxon>
        <taxon>Caulobacteraceae</taxon>
        <taxon>Phenylobacterium</taxon>
    </lineage>
</organism>
<evidence type="ECO:0000256" key="2">
    <source>
        <dbReference type="ARBA" id="ARBA00022801"/>
    </source>
</evidence>
<evidence type="ECO:0000256" key="3">
    <source>
        <dbReference type="ARBA" id="ARBA00022825"/>
    </source>
</evidence>
<feature type="domain" description="Peptidase S9A N-terminal" evidence="6">
    <location>
        <begin position="17"/>
        <end position="417"/>
    </location>
</feature>
<keyword evidence="4" id="KW-0732">Signal</keyword>
<keyword evidence="8" id="KW-1185">Reference proteome</keyword>
<dbReference type="PANTHER" id="PTHR42881">
    <property type="entry name" value="PROLYL ENDOPEPTIDASE"/>
    <property type="match status" value="1"/>
</dbReference>
<protein>
    <submittedName>
        <fullName evidence="7">S9 family peptidase</fullName>
    </submittedName>
</protein>
<name>A0A941CWU8_9CAUL</name>
<comment type="caution">
    <text evidence="7">The sequence shown here is derived from an EMBL/GenBank/DDBJ whole genome shotgun (WGS) entry which is preliminary data.</text>
</comment>
<dbReference type="Pfam" id="PF00326">
    <property type="entry name" value="Peptidase_S9"/>
    <property type="match status" value="1"/>
</dbReference>
<keyword evidence="3" id="KW-0720">Serine protease</keyword>
<evidence type="ECO:0000259" key="5">
    <source>
        <dbReference type="Pfam" id="PF00326"/>
    </source>
</evidence>
<gene>
    <name evidence="7" type="ORF">JKL49_01970</name>
</gene>
<feature type="chain" id="PRO_5037106127" evidence="4">
    <location>
        <begin position="21"/>
        <end position="688"/>
    </location>
</feature>
<proteinExistence type="predicted"/>
<dbReference type="InterPro" id="IPR002470">
    <property type="entry name" value="Peptidase_S9A"/>
</dbReference>
<dbReference type="RefSeq" id="WP_215337952.1">
    <property type="nucleotide sequence ID" value="NZ_JAGSGD010000001.1"/>
</dbReference>